<evidence type="ECO:0000256" key="3">
    <source>
        <dbReference type="ARBA" id="ARBA00023157"/>
    </source>
</evidence>
<dbReference type="SMART" id="SM00202">
    <property type="entry name" value="SR"/>
    <property type="match status" value="1"/>
</dbReference>
<reference evidence="5" key="1">
    <citation type="submission" date="2020-04" db="EMBL/GenBank/DDBJ databases">
        <authorList>
            <person name="Alioto T."/>
            <person name="Alioto T."/>
            <person name="Gomez Garrido J."/>
        </authorList>
    </citation>
    <scope>NUCLEOTIDE SEQUENCE</scope>
    <source>
        <strain evidence="5">A484AB</strain>
    </source>
</reference>
<dbReference type="PANTHER" id="PTHR19331">
    <property type="entry name" value="SCAVENGER RECEPTOR DOMAIN-CONTAINING"/>
    <property type="match status" value="1"/>
</dbReference>
<feature type="non-terminal residue" evidence="5">
    <location>
        <position position="1"/>
    </location>
</feature>
<protein>
    <submittedName>
        <fullName evidence="5">Deleted in malignant brain tumors 1 -like</fullName>
    </submittedName>
</protein>
<dbReference type="SUPFAM" id="SSF56487">
    <property type="entry name" value="SRCR-like"/>
    <property type="match status" value="1"/>
</dbReference>
<dbReference type="AlphaFoldDB" id="A0A7D9LUJ6"/>
<dbReference type="FunFam" id="3.10.250.10:FF:000011">
    <property type="entry name" value="Scavenger receptor class A member 5"/>
    <property type="match status" value="1"/>
</dbReference>
<keyword evidence="6" id="KW-1185">Reference proteome</keyword>
<dbReference type="EMBL" id="CACRXK020024588">
    <property type="protein sequence ID" value="CAB4038794.1"/>
    <property type="molecule type" value="Genomic_DNA"/>
</dbReference>
<evidence type="ECO:0000313" key="5">
    <source>
        <dbReference type="EMBL" id="CAB4038794.1"/>
    </source>
</evidence>
<evidence type="ECO:0000256" key="4">
    <source>
        <dbReference type="ARBA" id="ARBA00023180"/>
    </source>
</evidence>
<dbReference type="PANTHER" id="PTHR19331:SF465">
    <property type="entry name" value="EGG PEPTIDE SPERACT RECEPTOR"/>
    <property type="match status" value="1"/>
</dbReference>
<keyword evidence="1" id="KW-0732">Signal</keyword>
<dbReference type="InterPro" id="IPR001190">
    <property type="entry name" value="SRCR"/>
</dbReference>
<organism evidence="5 6">
    <name type="scientific">Paramuricea clavata</name>
    <name type="common">Red gorgonian</name>
    <name type="synonym">Violescent sea-whip</name>
    <dbReference type="NCBI Taxonomy" id="317549"/>
    <lineage>
        <taxon>Eukaryota</taxon>
        <taxon>Metazoa</taxon>
        <taxon>Cnidaria</taxon>
        <taxon>Anthozoa</taxon>
        <taxon>Octocorallia</taxon>
        <taxon>Malacalcyonacea</taxon>
        <taxon>Plexauridae</taxon>
        <taxon>Paramuricea</taxon>
    </lineage>
</organism>
<dbReference type="PRINTS" id="PR00258">
    <property type="entry name" value="SPERACTRCPTR"/>
</dbReference>
<dbReference type="PROSITE" id="PS50287">
    <property type="entry name" value="SRCR_2"/>
    <property type="match status" value="1"/>
</dbReference>
<keyword evidence="4" id="KW-0325">Glycoprotein</keyword>
<comment type="caution">
    <text evidence="5">The sequence shown here is derived from an EMBL/GenBank/DDBJ whole genome shotgun (WGS) entry which is preliminary data.</text>
</comment>
<dbReference type="Proteomes" id="UP001152795">
    <property type="component" value="Unassembled WGS sequence"/>
</dbReference>
<name>A0A7D9LUJ6_PARCT</name>
<dbReference type="Gene3D" id="3.10.250.10">
    <property type="entry name" value="SRCR-like domain"/>
    <property type="match status" value="1"/>
</dbReference>
<accession>A0A7D9LUJ6</accession>
<evidence type="ECO:0000256" key="2">
    <source>
        <dbReference type="ARBA" id="ARBA00022737"/>
    </source>
</evidence>
<keyword evidence="3" id="KW-1015">Disulfide bond</keyword>
<dbReference type="GO" id="GO:0016020">
    <property type="term" value="C:membrane"/>
    <property type="evidence" value="ECO:0007669"/>
    <property type="project" value="InterPro"/>
</dbReference>
<proteinExistence type="predicted"/>
<gene>
    <name evidence="5" type="ORF">PACLA_8A012292</name>
</gene>
<dbReference type="OrthoDB" id="10051855at2759"/>
<dbReference type="InterPro" id="IPR036772">
    <property type="entry name" value="SRCR-like_dom_sf"/>
</dbReference>
<keyword evidence="2" id="KW-0677">Repeat</keyword>
<dbReference type="Pfam" id="PF00530">
    <property type="entry name" value="SRCR"/>
    <property type="match status" value="1"/>
</dbReference>
<evidence type="ECO:0000256" key="1">
    <source>
        <dbReference type="ARBA" id="ARBA00022729"/>
    </source>
</evidence>
<feature type="non-terminal residue" evidence="5">
    <location>
        <position position="106"/>
    </location>
</feature>
<sequence>ISLRLQGPSSTNGTGRVEVFYAGQWGTICDDGWDIKDARVVCRQLGYLNTVATLGGNKVSRGSGQIWLDDVHCKGSEKNLSTCSHNGWGSHNCGHSEDAGVECSNT</sequence>
<evidence type="ECO:0000313" key="6">
    <source>
        <dbReference type="Proteomes" id="UP001152795"/>
    </source>
</evidence>